<feature type="region of interest" description="Disordered" evidence="7">
    <location>
        <begin position="54"/>
        <end position="102"/>
    </location>
</feature>
<dbReference type="SUPFAM" id="SSF57701">
    <property type="entry name" value="Zn2/Cys6 DNA-binding domain"/>
    <property type="match status" value="1"/>
</dbReference>
<keyword evidence="6" id="KW-0539">Nucleus</keyword>
<reference evidence="9" key="2">
    <citation type="journal article" date="2023" name="IMA Fungus">
        <title>Comparative genomic study of the Penicillium genus elucidates a diverse pangenome and 15 lateral gene transfer events.</title>
        <authorList>
            <person name="Petersen C."/>
            <person name="Sorensen T."/>
            <person name="Nielsen M.R."/>
            <person name="Sondergaard T.E."/>
            <person name="Sorensen J.L."/>
            <person name="Fitzpatrick D.A."/>
            <person name="Frisvad J.C."/>
            <person name="Nielsen K.L."/>
        </authorList>
    </citation>
    <scope>NUCLEOTIDE SEQUENCE</scope>
    <source>
        <strain evidence="9">IBT 29864</strain>
    </source>
</reference>
<dbReference type="Pfam" id="PF00172">
    <property type="entry name" value="Zn_clus"/>
    <property type="match status" value="1"/>
</dbReference>
<dbReference type="PANTHER" id="PTHR31001:SF61">
    <property type="entry name" value="ZN(II)2CYS6 TRANSCRIPTION FACTOR (EUROFUNG)"/>
    <property type="match status" value="1"/>
</dbReference>
<evidence type="ECO:0000256" key="7">
    <source>
        <dbReference type="SAM" id="MobiDB-lite"/>
    </source>
</evidence>
<dbReference type="PROSITE" id="PS50048">
    <property type="entry name" value="ZN2_CY6_FUNGAL_2"/>
    <property type="match status" value="1"/>
</dbReference>
<dbReference type="GO" id="GO:0005634">
    <property type="term" value="C:nucleus"/>
    <property type="evidence" value="ECO:0007669"/>
    <property type="project" value="UniProtKB-SubCell"/>
</dbReference>
<dbReference type="GO" id="GO:0008270">
    <property type="term" value="F:zinc ion binding"/>
    <property type="evidence" value="ECO:0007669"/>
    <property type="project" value="InterPro"/>
</dbReference>
<reference evidence="9" key="1">
    <citation type="submission" date="2022-11" db="EMBL/GenBank/DDBJ databases">
        <authorList>
            <person name="Petersen C."/>
        </authorList>
    </citation>
    <scope>NUCLEOTIDE SEQUENCE</scope>
    <source>
        <strain evidence="9">IBT 29864</strain>
    </source>
</reference>
<feature type="compositionally biased region" description="Polar residues" evidence="7">
    <location>
        <begin position="66"/>
        <end position="93"/>
    </location>
</feature>
<dbReference type="GO" id="GO:0000981">
    <property type="term" value="F:DNA-binding transcription factor activity, RNA polymerase II-specific"/>
    <property type="evidence" value="ECO:0007669"/>
    <property type="project" value="InterPro"/>
</dbReference>
<feature type="compositionally biased region" description="Polar residues" evidence="7">
    <location>
        <begin position="10"/>
        <end position="22"/>
    </location>
</feature>
<dbReference type="CDD" id="cd12148">
    <property type="entry name" value="fungal_TF_MHR"/>
    <property type="match status" value="1"/>
</dbReference>
<keyword evidence="10" id="KW-1185">Reference proteome</keyword>
<evidence type="ECO:0000313" key="9">
    <source>
        <dbReference type="EMBL" id="KAJ5390275.1"/>
    </source>
</evidence>
<dbReference type="Proteomes" id="UP001147782">
    <property type="component" value="Unassembled WGS sequence"/>
</dbReference>
<comment type="caution">
    <text evidence="9">The sequence shown here is derived from an EMBL/GenBank/DDBJ whole genome shotgun (WGS) entry which is preliminary data.</text>
</comment>
<dbReference type="GO" id="GO:0003677">
    <property type="term" value="F:DNA binding"/>
    <property type="evidence" value="ECO:0007669"/>
    <property type="project" value="UniProtKB-KW"/>
</dbReference>
<dbReference type="InterPro" id="IPR001138">
    <property type="entry name" value="Zn2Cys6_DnaBD"/>
</dbReference>
<keyword evidence="5" id="KW-0804">Transcription</keyword>
<gene>
    <name evidence="9" type="ORF">N7496_001343</name>
</gene>
<keyword evidence="3" id="KW-0805">Transcription regulation</keyword>
<keyword evidence="2" id="KW-0479">Metal-binding</keyword>
<dbReference type="GO" id="GO:0006351">
    <property type="term" value="P:DNA-templated transcription"/>
    <property type="evidence" value="ECO:0007669"/>
    <property type="project" value="InterPro"/>
</dbReference>
<dbReference type="PROSITE" id="PS00463">
    <property type="entry name" value="ZN2_CY6_FUNGAL_1"/>
    <property type="match status" value="1"/>
</dbReference>
<keyword evidence="4" id="KW-0238">DNA-binding</keyword>
<dbReference type="InterPro" id="IPR007219">
    <property type="entry name" value="XnlR_reg_dom"/>
</dbReference>
<evidence type="ECO:0000256" key="3">
    <source>
        <dbReference type="ARBA" id="ARBA00023015"/>
    </source>
</evidence>
<evidence type="ECO:0000259" key="8">
    <source>
        <dbReference type="PROSITE" id="PS50048"/>
    </source>
</evidence>
<dbReference type="PANTHER" id="PTHR31001">
    <property type="entry name" value="UNCHARACTERIZED TRANSCRIPTIONAL REGULATORY PROTEIN"/>
    <property type="match status" value="1"/>
</dbReference>
<name>A0A9X0B6U5_9EURO</name>
<dbReference type="AlphaFoldDB" id="A0A9X0B6U5"/>
<comment type="subcellular location">
    <subcellularLocation>
        <location evidence="1">Nucleus</location>
    </subcellularLocation>
</comment>
<evidence type="ECO:0000256" key="1">
    <source>
        <dbReference type="ARBA" id="ARBA00004123"/>
    </source>
</evidence>
<dbReference type="SMART" id="SM00906">
    <property type="entry name" value="Fungal_trans"/>
    <property type="match status" value="1"/>
</dbReference>
<dbReference type="Pfam" id="PF04082">
    <property type="entry name" value="Fungal_trans"/>
    <property type="match status" value="1"/>
</dbReference>
<evidence type="ECO:0000256" key="4">
    <source>
        <dbReference type="ARBA" id="ARBA00023125"/>
    </source>
</evidence>
<proteinExistence type="predicted"/>
<organism evidence="9 10">
    <name type="scientific">Penicillium cataractarum</name>
    <dbReference type="NCBI Taxonomy" id="2100454"/>
    <lineage>
        <taxon>Eukaryota</taxon>
        <taxon>Fungi</taxon>
        <taxon>Dikarya</taxon>
        <taxon>Ascomycota</taxon>
        <taxon>Pezizomycotina</taxon>
        <taxon>Eurotiomycetes</taxon>
        <taxon>Eurotiomycetidae</taxon>
        <taxon>Eurotiales</taxon>
        <taxon>Aspergillaceae</taxon>
        <taxon>Penicillium</taxon>
    </lineage>
</organism>
<accession>A0A9X0B6U5</accession>
<dbReference type="Gene3D" id="4.10.240.10">
    <property type="entry name" value="Zn(2)-C6 fungal-type DNA-binding domain"/>
    <property type="match status" value="1"/>
</dbReference>
<dbReference type="CDD" id="cd00067">
    <property type="entry name" value="GAL4"/>
    <property type="match status" value="1"/>
</dbReference>
<protein>
    <recommendedName>
        <fullName evidence="8">Zn(2)-C6 fungal-type domain-containing protein</fullName>
    </recommendedName>
</protein>
<evidence type="ECO:0000256" key="6">
    <source>
        <dbReference type="ARBA" id="ARBA00023242"/>
    </source>
</evidence>
<dbReference type="InterPro" id="IPR036864">
    <property type="entry name" value="Zn2-C6_fun-type_DNA-bd_sf"/>
</dbReference>
<feature type="region of interest" description="Disordered" evidence="7">
    <location>
        <begin position="1"/>
        <end position="28"/>
    </location>
</feature>
<feature type="domain" description="Zn(2)-C6 fungal-type" evidence="8">
    <location>
        <begin position="22"/>
        <end position="54"/>
    </location>
</feature>
<evidence type="ECO:0000313" key="10">
    <source>
        <dbReference type="Proteomes" id="UP001147782"/>
    </source>
</evidence>
<dbReference type="EMBL" id="JAPZBS010000001">
    <property type="protein sequence ID" value="KAJ5390275.1"/>
    <property type="molecule type" value="Genomic_DNA"/>
</dbReference>
<evidence type="ECO:0000256" key="5">
    <source>
        <dbReference type="ARBA" id="ARBA00023163"/>
    </source>
</evidence>
<dbReference type="InterPro" id="IPR050613">
    <property type="entry name" value="Sec_Metabolite_Reg"/>
</dbReference>
<dbReference type="SMART" id="SM00066">
    <property type="entry name" value="GAL4"/>
    <property type="match status" value="1"/>
</dbReference>
<sequence>MRTTDDRRSQSPATRRNGTLQSCEPCRRSKQRCDHERPVCRRCTAKRITDKCFYHPAPMTRRRGSDQTGSNPSMAPSRRLTSQPTSNASSPGSGSLHGGRLYAPLEPPSALPGYMGSTSFTAVLAEHRNEIAFEQDENVESCPVLVVEPDRVQSGAEVLLFLYNLKDRRKLVDKFYLRSWNVVVPKMVVVAIMDSIDEIFGGFNTNDLMPQLQSLATQIFQNSSRALKTHQSMTIKEYCSSFTGRNFRWEALGNIFTLCGQQLVITPENDPAVTEGDDPGAKDRLLEQVTVASTICLNFCDQASAANEMLAYLQYNDVMLRTQLYGDSSYQAWRRLGDLTATIYAAGLHVDTETSDDCPFFLRQWRRCCFTSAFYMDKMMATFVGRPPLLNYRYCTLTPPLDLSDEALVEGGEALNQAISELDSAGWSTNGIRHRMSTGRIRFQLSVFRERTLEIALGCHEPRDLIQKCNEIREGVRAVWESTPDHLRYDRRARDDFHHGWLTLVYLYLNYLYTCFLLQRALIKHTNTGQESLCDISRQVLSIVNSITTMRNPMVDLDRHYSWIALTYGVPSSGVLLLELLHQSHKPGPHNVVLPRAELVRNLSVFISMLSWIARPGHGNYRTCKEAEKNLSRILDQVLDPQPVHPEMVHDVTSELSSFLNWSNYNSWDFSSEYFPLANGFAP</sequence>
<dbReference type="GeneID" id="81433451"/>
<evidence type="ECO:0000256" key="2">
    <source>
        <dbReference type="ARBA" id="ARBA00022723"/>
    </source>
</evidence>
<dbReference type="RefSeq" id="XP_056561003.1">
    <property type="nucleotide sequence ID" value="XM_056694274.1"/>
</dbReference>
<dbReference type="OrthoDB" id="4898680at2759"/>